<proteinExistence type="predicted"/>
<evidence type="ECO:0000259" key="1">
    <source>
        <dbReference type="Pfam" id="PF00085"/>
    </source>
</evidence>
<dbReference type="AlphaFoldDB" id="A0A1I6G6S3"/>
<name>A0A1I6G6S3_9GAMM</name>
<sequence>MSYISQYTPETLSRDELDQTQGPMVVEFGTNWCGICRGAQADIQAAMDGHPSVAHLKVEDGKGRRLGRTFGVKLWPTLVFLRDGQEIARVVRPQGRQAIDEQLEKLLG</sequence>
<dbReference type="STRING" id="375760.SAMN04488073_0094"/>
<reference evidence="3" key="1">
    <citation type="submission" date="2016-10" db="EMBL/GenBank/DDBJ databases">
        <authorList>
            <person name="Varghese N."/>
            <person name="Submissions S."/>
        </authorList>
    </citation>
    <scope>NUCLEOTIDE SEQUENCE [LARGE SCALE GENOMIC DNA]</scope>
    <source>
        <strain evidence="3">CGMCC 1.6294</strain>
    </source>
</reference>
<dbReference type="RefSeq" id="WP_091984723.1">
    <property type="nucleotide sequence ID" value="NZ_FOYV01000001.1"/>
</dbReference>
<dbReference type="CDD" id="cd02947">
    <property type="entry name" value="TRX_family"/>
    <property type="match status" value="1"/>
</dbReference>
<dbReference type="InterPro" id="IPR013766">
    <property type="entry name" value="Thioredoxin_domain"/>
</dbReference>
<dbReference type="OrthoDB" id="215495at2"/>
<protein>
    <submittedName>
        <fullName evidence="2">Thioredoxin 1</fullName>
    </submittedName>
</protein>
<keyword evidence="3" id="KW-1185">Reference proteome</keyword>
<evidence type="ECO:0000313" key="3">
    <source>
        <dbReference type="Proteomes" id="UP000199290"/>
    </source>
</evidence>
<accession>A0A1I6G6S3</accession>
<dbReference type="SUPFAM" id="SSF52833">
    <property type="entry name" value="Thioredoxin-like"/>
    <property type="match status" value="1"/>
</dbReference>
<gene>
    <name evidence="2" type="ORF">SAMN04488073_0094</name>
</gene>
<dbReference type="InterPro" id="IPR036249">
    <property type="entry name" value="Thioredoxin-like_sf"/>
</dbReference>
<organism evidence="2 3">
    <name type="scientific">Marinobacter gudaonensis</name>
    <dbReference type="NCBI Taxonomy" id="375760"/>
    <lineage>
        <taxon>Bacteria</taxon>
        <taxon>Pseudomonadati</taxon>
        <taxon>Pseudomonadota</taxon>
        <taxon>Gammaproteobacteria</taxon>
        <taxon>Pseudomonadales</taxon>
        <taxon>Marinobacteraceae</taxon>
        <taxon>Marinobacter</taxon>
    </lineage>
</organism>
<dbReference type="Pfam" id="PF00085">
    <property type="entry name" value="Thioredoxin"/>
    <property type="match status" value="1"/>
</dbReference>
<evidence type="ECO:0000313" key="2">
    <source>
        <dbReference type="EMBL" id="SFR37896.1"/>
    </source>
</evidence>
<dbReference type="EMBL" id="FOYV01000001">
    <property type="protein sequence ID" value="SFR37896.1"/>
    <property type="molecule type" value="Genomic_DNA"/>
</dbReference>
<dbReference type="Proteomes" id="UP000199290">
    <property type="component" value="Unassembled WGS sequence"/>
</dbReference>
<feature type="domain" description="Thioredoxin" evidence="1">
    <location>
        <begin position="15"/>
        <end position="104"/>
    </location>
</feature>
<dbReference type="Gene3D" id="3.40.30.10">
    <property type="entry name" value="Glutaredoxin"/>
    <property type="match status" value="1"/>
</dbReference>